<dbReference type="GO" id="GO:0005516">
    <property type="term" value="F:calmodulin binding"/>
    <property type="evidence" value="ECO:0007669"/>
    <property type="project" value="UniProtKB-KW"/>
</dbReference>
<protein>
    <recommendedName>
        <fullName evidence="7">Potassium voltage-gated channel subfamily KQT member 1</fullName>
    </recommendedName>
    <alternativeName>
        <fullName evidence="22">KQT-like 1</fullName>
    </alternativeName>
    <alternativeName>
        <fullName evidence="23">Voltage-gated potassium channel subunit Kv7.1</fullName>
    </alternativeName>
</protein>
<evidence type="ECO:0000256" key="16">
    <source>
        <dbReference type="ARBA" id="ARBA00022958"/>
    </source>
</evidence>
<feature type="transmembrane region" description="Helical" evidence="26">
    <location>
        <begin position="276"/>
        <end position="297"/>
    </location>
</feature>
<keyword evidence="20" id="KW-0407">Ion channel</keyword>
<keyword evidence="18" id="KW-0406">Ion transport</keyword>
<evidence type="ECO:0000256" key="4">
    <source>
        <dbReference type="ARBA" id="ARBA00004285"/>
    </source>
</evidence>
<keyword evidence="12" id="KW-0256">Endoplasmic reticulum</keyword>
<dbReference type="Gene3D" id="6.10.140.1910">
    <property type="match status" value="2"/>
</dbReference>
<dbReference type="InterPro" id="IPR013821">
    <property type="entry name" value="K_chnl_volt-dep_KCNQ_C"/>
</dbReference>
<reference evidence="29 30" key="1">
    <citation type="submission" date="2019-07" db="EMBL/GenBank/DDBJ databases">
        <title>Chromosome genome assembly for large yellow croaker.</title>
        <authorList>
            <person name="Xiao S."/>
        </authorList>
    </citation>
    <scope>NUCLEOTIDE SEQUENCE [LARGE SCALE GENOMIC DNA]</scope>
    <source>
        <strain evidence="29">JMULYC20181020</strain>
        <tissue evidence="29">Muscle</tissue>
    </source>
</reference>
<evidence type="ECO:0000256" key="5">
    <source>
        <dbReference type="ARBA" id="ARBA00004651"/>
    </source>
</evidence>
<feature type="domain" description="Potassium channel voltage dependent KCNQ C-terminal" evidence="28">
    <location>
        <begin position="532"/>
        <end position="611"/>
    </location>
</feature>
<keyword evidence="17 26" id="KW-1133">Transmembrane helix</keyword>
<organism evidence="29 30">
    <name type="scientific">Larimichthys crocea</name>
    <name type="common">Large yellow croaker</name>
    <name type="synonym">Pseudosciaena crocea</name>
    <dbReference type="NCBI Taxonomy" id="215358"/>
    <lineage>
        <taxon>Eukaryota</taxon>
        <taxon>Metazoa</taxon>
        <taxon>Chordata</taxon>
        <taxon>Craniata</taxon>
        <taxon>Vertebrata</taxon>
        <taxon>Euteleostomi</taxon>
        <taxon>Actinopterygii</taxon>
        <taxon>Neopterygii</taxon>
        <taxon>Teleostei</taxon>
        <taxon>Neoteleostei</taxon>
        <taxon>Acanthomorphata</taxon>
        <taxon>Eupercaria</taxon>
        <taxon>Sciaenidae</taxon>
        <taxon>Larimichthys</taxon>
    </lineage>
</organism>
<evidence type="ECO:0000256" key="18">
    <source>
        <dbReference type="ARBA" id="ARBA00023065"/>
    </source>
</evidence>
<evidence type="ECO:0000256" key="11">
    <source>
        <dbReference type="ARBA" id="ARBA00022692"/>
    </source>
</evidence>
<keyword evidence="21" id="KW-0968">Cytoplasmic vesicle</keyword>
<dbReference type="FunFam" id="1.10.287.70:FF:000113">
    <property type="entry name" value="Potassium voltage-gated channel subfamily KQT member 1"/>
    <property type="match status" value="1"/>
</dbReference>
<feature type="transmembrane region" description="Helical" evidence="26">
    <location>
        <begin position="309"/>
        <end position="329"/>
    </location>
</feature>
<evidence type="ECO:0000256" key="21">
    <source>
        <dbReference type="ARBA" id="ARBA00023329"/>
    </source>
</evidence>
<proteinExistence type="inferred from homology"/>
<evidence type="ECO:0000313" key="30">
    <source>
        <dbReference type="Proteomes" id="UP000424527"/>
    </source>
</evidence>
<evidence type="ECO:0000256" key="9">
    <source>
        <dbReference type="ARBA" id="ARBA00022475"/>
    </source>
</evidence>
<evidence type="ECO:0000256" key="10">
    <source>
        <dbReference type="ARBA" id="ARBA00022538"/>
    </source>
</evidence>
<feature type="compositionally biased region" description="Low complexity" evidence="25">
    <location>
        <begin position="29"/>
        <end position="40"/>
    </location>
</feature>
<evidence type="ECO:0000256" key="2">
    <source>
        <dbReference type="ARBA" id="ARBA00004187"/>
    </source>
</evidence>
<dbReference type="GO" id="GO:0016323">
    <property type="term" value="C:basolateral plasma membrane"/>
    <property type="evidence" value="ECO:0007669"/>
    <property type="project" value="UniProtKB-SubCell"/>
</dbReference>
<comment type="subcellular location">
    <subcellularLocation>
        <location evidence="2">Basolateral cell membrane</location>
    </subcellularLocation>
    <subcellularLocation>
        <location evidence="5">Cell membrane</location>
        <topology evidence="5">Multi-pass membrane protein</topology>
    </subcellularLocation>
    <subcellularLocation>
        <location evidence="1">Cytoplasmic vesicle membrane</location>
    </subcellularLocation>
    <subcellularLocation>
        <location evidence="3">Endoplasmic reticulum</location>
    </subcellularLocation>
    <subcellularLocation>
        <location evidence="4">Membrane raft</location>
    </subcellularLocation>
</comment>
<dbReference type="Gene3D" id="1.20.120.350">
    <property type="entry name" value="Voltage-gated potassium channels. Chain C"/>
    <property type="match status" value="1"/>
</dbReference>
<feature type="domain" description="Ion transport" evidence="27">
    <location>
        <begin position="138"/>
        <end position="371"/>
    </location>
</feature>
<dbReference type="GO" id="GO:0042391">
    <property type="term" value="P:regulation of membrane potential"/>
    <property type="evidence" value="ECO:0007669"/>
    <property type="project" value="UniProtKB-ARBA"/>
</dbReference>
<dbReference type="PRINTS" id="PR00169">
    <property type="entry name" value="KCHANNEL"/>
</dbReference>
<dbReference type="SUPFAM" id="SSF81324">
    <property type="entry name" value="Voltage-gated potassium channels"/>
    <property type="match status" value="1"/>
</dbReference>
<feature type="transmembrane region" description="Helical" evidence="26">
    <location>
        <begin position="171"/>
        <end position="191"/>
    </location>
</feature>
<evidence type="ECO:0000256" key="13">
    <source>
        <dbReference type="ARBA" id="ARBA00022826"/>
    </source>
</evidence>
<evidence type="ECO:0000256" key="14">
    <source>
        <dbReference type="ARBA" id="ARBA00022860"/>
    </source>
</evidence>
<feature type="transmembrane region" description="Helical" evidence="26">
    <location>
        <begin position="137"/>
        <end position="159"/>
    </location>
</feature>
<dbReference type="GO" id="GO:0045121">
    <property type="term" value="C:membrane raft"/>
    <property type="evidence" value="ECO:0007669"/>
    <property type="project" value="UniProtKB-SubCell"/>
</dbReference>
<dbReference type="GO" id="GO:0030659">
    <property type="term" value="C:cytoplasmic vesicle membrane"/>
    <property type="evidence" value="ECO:0007669"/>
    <property type="project" value="UniProtKB-SubCell"/>
</dbReference>
<comment type="caution">
    <text evidence="29">The sequence shown here is derived from an EMBL/GenBank/DDBJ whole genome shotgun (WGS) entry which is preliminary data.</text>
</comment>
<dbReference type="Proteomes" id="UP000424527">
    <property type="component" value="Unassembled WGS sequence"/>
</dbReference>
<keyword evidence="14" id="KW-0112">Calmodulin-binding</keyword>
<evidence type="ECO:0000256" key="20">
    <source>
        <dbReference type="ARBA" id="ARBA00023303"/>
    </source>
</evidence>
<evidence type="ECO:0000256" key="19">
    <source>
        <dbReference type="ARBA" id="ARBA00023136"/>
    </source>
</evidence>
<evidence type="ECO:0000256" key="12">
    <source>
        <dbReference type="ARBA" id="ARBA00022824"/>
    </source>
</evidence>
<dbReference type="InterPro" id="IPR003937">
    <property type="entry name" value="K_chnl_volt-dep_KCNQ"/>
</dbReference>
<dbReference type="PRINTS" id="PR01459">
    <property type="entry name" value="KCNQCHANNEL"/>
</dbReference>
<comment type="catalytic activity">
    <reaction evidence="24">
        <text>K(+)(in) = K(+)(out)</text>
        <dbReference type="Rhea" id="RHEA:29463"/>
        <dbReference type="ChEBI" id="CHEBI:29103"/>
    </reaction>
</comment>
<dbReference type="AlphaFoldDB" id="A0A6G0IX06"/>
<dbReference type="GO" id="GO:0003008">
    <property type="term" value="P:system process"/>
    <property type="evidence" value="ECO:0007669"/>
    <property type="project" value="UniProtKB-ARBA"/>
</dbReference>
<evidence type="ECO:0000256" key="6">
    <source>
        <dbReference type="ARBA" id="ARBA00009499"/>
    </source>
</evidence>
<dbReference type="Gene3D" id="1.10.287.70">
    <property type="match status" value="1"/>
</dbReference>
<keyword evidence="8" id="KW-0813">Transport</keyword>
<keyword evidence="15" id="KW-0851">Voltage-gated channel</keyword>
<evidence type="ECO:0000313" key="29">
    <source>
        <dbReference type="EMBL" id="KAE8296058.1"/>
    </source>
</evidence>
<dbReference type="PANTHER" id="PTHR47735">
    <property type="entry name" value="POTASSIUM VOLTAGE-GATED CHANNEL SUBFAMILY KQT MEMBER 4"/>
    <property type="match status" value="1"/>
</dbReference>
<keyword evidence="30" id="KW-1185">Reference proteome</keyword>
<dbReference type="GO" id="GO:0008076">
    <property type="term" value="C:voltage-gated potassium channel complex"/>
    <property type="evidence" value="ECO:0007669"/>
    <property type="project" value="TreeGrafter"/>
</dbReference>
<accession>A0A6G0IX06</accession>
<keyword evidence="11 26" id="KW-0812">Transmembrane</keyword>
<keyword evidence="9" id="KW-1003">Cell membrane</keyword>
<evidence type="ECO:0000256" key="3">
    <source>
        <dbReference type="ARBA" id="ARBA00004240"/>
    </source>
</evidence>
<evidence type="ECO:0000256" key="17">
    <source>
        <dbReference type="ARBA" id="ARBA00022989"/>
    </source>
</evidence>
<evidence type="ECO:0000256" key="24">
    <source>
        <dbReference type="ARBA" id="ARBA00034430"/>
    </source>
</evidence>
<dbReference type="FunFam" id="1.20.120.350:FF:000017">
    <property type="entry name" value="potassium voltage-gated channel subfamily KQT member 1"/>
    <property type="match status" value="1"/>
</dbReference>
<dbReference type="GO" id="GO:0005783">
    <property type="term" value="C:endoplasmic reticulum"/>
    <property type="evidence" value="ECO:0007669"/>
    <property type="project" value="UniProtKB-SubCell"/>
</dbReference>
<evidence type="ECO:0000256" key="15">
    <source>
        <dbReference type="ARBA" id="ARBA00022882"/>
    </source>
</evidence>
<dbReference type="Pfam" id="PF03520">
    <property type="entry name" value="KCNQ_channel"/>
    <property type="match status" value="1"/>
</dbReference>
<dbReference type="InterPro" id="IPR005821">
    <property type="entry name" value="Ion_trans_dom"/>
</dbReference>
<dbReference type="GO" id="GO:0005249">
    <property type="term" value="F:voltage-gated potassium channel activity"/>
    <property type="evidence" value="ECO:0007669"/>
    <property type="project" value="InterPro"/>
</dbReference>
<evidence type="ECO:0000259" key="27">
    <source>
        <dbReference type="Pfam" id="PF00520"/>
    </source>
</evidence>
<evidence type="ECO:0000256" key="22">
    <source>
        <dbReference type="ARBA" id="ARBA00029687"/>
    </source>
</evidence>
<evidence type="ECO:0000259" key="28">
    <source>
        <dbReference type="Pfam" id="PF03520"/>
    </source>
</evidence>
<dbReference type="PANTHER" id="PTHR47735:SF13">
    <property type="entry name" value="POTASSIUM VOLTAGE-GATED CHANNEL SUBFAMILY KQT MEMBER 1 ISOFORM X1"/>
    <property type="match status" value="1"/>
</dbReference>
<evidence type="ECO:0000256" key="1">
    <source>
        <dbReference type="ARBA" id="ARBA00004156"/>
    </source>
</evidence>
<evidence type="ECO:0000256" key="25">
    <source>
        <dbReference type="SAM" id="MobiDB-lite"/>
    </source>
</evidence>
<keyword evidence="19 26" id="KW-0472">Membrane</keyword>
<dbReference type="Pfam" id="PF00520">
    <property type="entry name" value="Ion_trans"/>
    <property type="match status" value="1"/>
</dbReference>
<dbReference type="InterPro" id="IPR027359">
    <property type="entry name" value="Volt_channel_dom_sf"/>
</dbReference>
<keyword evidence="13" id="KW-0631">Potassium channel</keyword>
<name>A0A6G0IX06_LARCR</name>
<feature type="transmembrane region" description="Helical" evidence="26">
    <location>
        <begin position="212"/>
        <end position="230"/>
    </location>
</feature>
<keyword evidence="10" id="KW-0633">Potassium transport</keyword>
<comment type="similarity">
    <text evidence="6">Belongs to the potassium channel family. KQT (TC 1.A.1.15) subfamily. Kv7.1/KCNQ1 sub-subfamily.</text>
</comment>
<evidence type="ECO:0000256" key="8">
    <source>
        <dbReference type="ARBA" id="ARBA00022448"/>
    </source>
</evidence>
<keyword evidence="16" id="KW-0630">Potassium</keyword>
<dbReference type="EMBL" id="REGW02000005">
    <property type="protein sequence ID" value="KAE8296058.1"/>
    <property type="molecule type" value="Genomic_DNA"/>
</dbReference>
<evidence type="ECO:0000256" key="23">
    <source>
        <dbReference type="ARBA" id="ARBA00030121"/>
    </source>
</evidence>
<feature type="region of interest" description="Disordered" evidence="25">
    <location>
        <begin position="24"/>
        <end position="44"/>
    </location>
</feature>
<feature type="transmembrane region" description="Helical" evidence="26">
    <location>
        <begin position="341"/>
        <end position="362"/>
    </location>
</feature>
<sequence>MASSFISYRPNGYASTSLSLAQEMDADPSASSGTTTTSSALRAPALDGSHYSPVSLELDPTAVNNGSGIPCCPPEDTKDPALKTIHSQPSITSVPPTLPPSSWLHHHQKDFQSPYIKTSMQGDVYNFLERPAGLKCFLYHFLVFLMVLVCLIFSVLSTIEQYADFATGTLFWMEIVLVLFFGTEYVVRLWSAGCRSKYAGIKGRLRFIRKPISIIDLIVVIASIIVLGVGSNGQVFATSAIRGIRFLQILRMLHVDRQGGTWRLLGSVVFIHRQELITTLYIGFLGLIFSSYFVYLAEKDAVDEEGKTGFSSYADALWWGVVTVTTIGYGDKIPQTWIGKAIASCFSVFAISFFALPAGFALKVQQKQRQKHFNRQIPAAACLIQTLWRCYAAEKQGGCAATWKMYVLTPELFNTVDSDSSSPNIRKLNISKRGTKRRLKSRGNGSVGVASERAVSIPQITYDHIDDSVEKKDVSFFPEEPRGAIEGITRIFRQPVRRNLGNSTSIDISRANSLTDELDFMGEDIPLPVMTNKTQQELSHAQRSAVKVLRRMQYFVARKKFQQARKPYDVRDVIEQYSQGHLNMMVRIKELQRRLDGTLGKPGMFLPGKGEDKEYPTIGARLIRLEDKMDACGGMF</sequence>
<evidence type="ECO:0000256" key="26">
    <source>
        <dbReference type="SAM" id="Phobius"/>
    </source>
</evidence>
<gene>
    <name evidence="29" type="ORF">D5F01_LYC04810</name>
</gene>
<dbReference type="GO" id="GO:0051049">
    <property type="term" value="P:regulation of transport"/>
    <property type="evidence" value="ECO:0007669"/>
    <property type="project" value="UniProtKB-ARBA"/>
</dbReference>
<evidence type="ECO:0000256" key="7">
    <source>
        <dbReference type="ARBA" id="ARBA00019342"/>
    </source>
</evidence>